<gene>
    <name evidence="2" type="ORF">E1301_Tti020634</name>
</gene>
<organism evidence="2 3">
    <name type="scientific">Triplophysa tibetana</name>
    <dbReference type="NCBI Taxonomy" id="1572043"/>
    <lineage>
        <taxon>Eukaryota</taxon>
        <taxon>Metazoa</taxon>
        <taxon>Chordata</taxon>
        <taxon>Craniata</taxon>
        <taxon>Vertebrata</taxon>
        <taxon>Euteleostomi</taxon>
        <taxon>Actinopterygii</taxon>
        <taxon>Neopterygii</taxon>
        <taxon>Teleostei</taxon>
        <taxon>Ostariophysi</taxon>
        <taxon>Cypriniformes</taxon>
        <taxon>Nemacheilidae</taxon>
        <taxon>Triplophysa</taxon>
    </lineage>
</organism>
<accession>A0A5A9PK86</accession>
<sequence>MDFIKKKNFHLRMKSWHSNKNSSIINETIVHTSVNVHYKISEKVEDLSDIDDPVEDVDYHPPQQESISSEEESSGHEDPFHCRVVDTVELPLYALPDVGLSGLRPMVQTMTLKPQHKDRAFKNNTRKDEECAGGLLD</sequence>
<dbReference type="AlphaFoldDB" id="A0A5A9PK86"/>
<name>A0A5A9PK86_9TELE</name>
<dbReference type="EMBL" id="SOYY01000005">
    <property type="protein sequence ID" value="KAA0721356.1"/>
    <property type="molecule type" value="Genomic_DNA"/>
</dbReference>
<evidence type="ECO:0000256" key="1">
    <source>
        <dbReference type="SAM" id="MobiDB-lite"/>
    </source>
</evidence>
<comment type="caution">
    <text evidence="2">The sequence shown here is derived from an EMBL/GenBank/DDBJ whole genome shotgun (WGS) entry which is preliminary data.</text>
</comment>
<dbReference type="Proteomes" id="UP000324632">
    <property type="component" value="Chromosome 5"/>
</dbReference>
<keyword evidence="3" id="KW-1185">Reference proteome</keyword>
<proteinExistence type="predicted"/>
<protein>
    <submittedName>
        <fullName evidence="2">Uncharacterized protein</fullName>
    </submittedName>
</protein>
<reference evidence="2 3" key="1">
    <citation type="journal article" date="2019" name="Mol. Ecol. Resour.">
        <title>Chromosome-level genome assembly of Triplophysa tibetana, a fish adapted to the harsh high-altitude environment of the Tibetan Plateau.</title>
        <authorList>
            <person name="Yang X."/>
            <person name="Liu H."/>
            <person name="Ma Z."/>
            <person name="Zou Y."/>
            <person name="Zou M."/>
            <person name="Mao Y."/>
            <person name="Li X."/>
            <person name="Wang H."/>
            <person name="Chen T."/>
            <person name="Wang W."/>
            <person name="Yang R."/>
        </authorList>
    </citation>
    <scope>NUCLEOTIDE SEQUENCE [LARGE SCALE GENOMIC DNA]</scope>
    <source>
        <strain evidence="2">TTIB1903HZAU</strain>
        <tissue evidence="2">Muscle</tissue>
    </source>
</reference>
<evidence type="ECO:0000313" key="2">
    <source>
        <dbReference type="EMBL" id="KAA0721356.1"/>
    </source>
</evidence>
<evidence type="ECO:0000313" key="3">
    <source>
        <dbReference type="Proteomes" id="UP000324632"/>
    </source>
</evidence>
<feature type="region of interest" description="Disordered" evidence="1">
    <location>
        <begin position="115"/>
        <end position="137"/>
    </location>
</feature>
<feature type="region of interest" description="Disordered" evidence="1">
    <location>
        <begin position="50"/>
        <end position="79"/>
    </location>
</feature>
<feature type="compositionally biased region" description="Basic and acidic residues" evidence="1">
    <location>
        <begin position="115"/>
        <end position="130"/>
    </location>
</feature>